<dbReference type="PANTHER" id="PTHR28013">
    <property type="entry name" value="PROTEIN DCV1-RELATED"/>
    <property type="match status" value="1"/>
</dbReference>
<evidence type="ECO:0000313" key="4">
    <source>
        <dbReference type="Proteomes" id="UP000294933"/>
    </source>
</evidence>
<keyword evidence="2" id="KW-1133">Transmembrane helix</keyword>
<sequence>MSSSPEDDVPQRNGSRSNKRQCDFHPYGDLILIFVAFLILLIACESVPISQSVNLFDLHDLTTGGTIKFGVWGFCFLDRPVNRDYIVNLCSTTGLGWSFSHIPVLTGLETAISTTATSLLVFHTIACTWSFLTFLLTLALSLRPTLYHRWTDRAAGRMKASRSNFCVSILVHPLLFSSVAAVLTTLTFIIDLSIVLATSTKVKQQSNGHIVVSWGSVTWIVFLAALILWLITILFLSSRKQYVAFLHRVLLFLAPKNQSSSRKE</sequence>
<feature type="transmembrane region" description="Helical" evidence="2">
    <location>
        <begin position="120"/>
        <end position="142"/>
    </location>
</feature>
<reference evidence="3 4" key="1">
    <citation type="submission" date="2018-06" db="EMBL/GenBank/DDBJ databases">
        <title>A transcriptomic atlas of mushroom development highlights an independent origin of complex multicellularity.</title>
        <authorList>
            <consortium name="DOE Joint Genome Institute"/>
            <person name="Krizsan K."/>
            <person name="Almasi E."/>
            <person name="Merenyi Z."/>
            <person name="Sahu N."/>
            <person name="Viragh M."/>
            <person name="Koszo T."/>
            <person name="Mondo S."/>
            <person name="Kiss B."/>
            <person name="Balint B."/>
            <person name="Kues U."/>
            <person name="Barry K."/>
            <person name="Hegedus J.C."/>
            <person name="Henrissat B."/>
            <person name="Johnson J."/>
            <person name="Lipzen A."/>
            <person name="Ohm R."/>
            <person name="Nagy I."/>
            <person name="Pangilinan J."/>
            <person name="Yan J."/>
            <person name="Xiong Y."/>
            <person name="Grigoriev I.V."/>
            <person name="Hibbett D.S."/>
            <person name="Nagy L.G."/>
        </authorList>
    </citation>
    <scope>NUCLEOTIDE SEQUENCE [LARGE SCALE GENOMIC DNA]</scope>
    <source>
        <strain evidence="3 4">SZMC22713</strain>
    </source>
</reference>
<dbReference type="Proteomes" id="UP000294933">
    <property type="component" value="Unassembled WGS sequence"/>
</dbReference>
<dbReference type="GO" id="GO:0032153">
    <property type="term" value="C:cell division site"/>
    <property type="evidence" value="ECO:0007669"/>
    <property type="project" value="TreeGrafter"/>
</dbReference>
<proteinExistence type="predicted"/>
<feature type="transmembrane region" description="Helical" evidence="2">
    <location>
        <begin position="163"/>
        <end position="190"/>
    </location>
</feature>
<name>A0A4Y7QJF8_9AGAM</name>
<organism evidence="3 4">
    <name type="scientific">Rickenella mellea</name>
    <dbReference type="NCBI Taxonomy" id="50990"/>
    <lineage>
        <taxon>Eukaryota</taxon>
        <taxon>Fungi</taxon>
        <taxon>Dikarya</taxon>
        <taxon>Basidiomycota</taxon>
        <taxon>Agaricomycotina</taxon>
        <taxon>Agaricomycetes</taxon>
        <taxon>Hymenochaetales</taxon>
        <taxon>Rickenellaceae</taxon>
        <taxon>Rickenella</taxon>
    </lineage>
</organism>
<evidence type="ECO:0000313" key="3">
    <source>
        <dbReference type="EMBL" id="TDL27371.1"/>
    </source>
</evidence>
<dbReference type="PANTHER" id="PTHR28013:SF3">
    <property type="entry name" value="PROTEIN DCV1-RELATED"/>
    <property type="match status" value="1"/>
</dbReference>
<protein>
    <recommendedName>
        <fullName evidence="5">Pali-domain-containing protein</fullName>
    </recommendedName>
</protein>
<dbReference type="AlphaFoldDB" id="A0A4Y7QJF8"/>
<dbReference type="GO" id="GO:0035838">
    <property type="term" value="C:growing cell tip"/>
    <property type="evidence" value="ECO:0007669"/>
    <property type="project" value="TreeGrafter"/>
</dbReference>
<dbReference type="VEuPathDB" id="FungiDB:BD410DRAFT_417086"/>
<dbReference type="OrthoDB" id="2354757at2759"/>
<accession>A0A4Y7QJF8</accession>
<dbReference type="STRING" id="50990.A0A4Y7QJF8"/>
<keyword evidence="4" id="KW-1185">Reference proteome</keyword>
<feature type="transmembrane region" description="Helical" evidence="2">
    <location>
        <begin position="27"/>
        <end position="49"/>
    </location>
</feature>
<gene>
    <name evidence="3" type="ORF">BD410DRAFT_417086</name>
</gene>
<keyword evidence="2" id="KW-0812">Transmembrane</keyword>
<dbReference type="InterPro" id="IPR051380">
    <property type="entry name" value="pH-response_reg_palI/RIM9"/>
</dbReference>
<evidence type="ECO:0008006" key="5">
    <source>
        <dbReference type="Google" id="ProtNLM"/>
    </source>
</evidence>
<keyword evidence="2" id="KW-0472">Membrane</keyword>
<feature type="transmembrane region" description="Helical" evidence="2">
    <location>
        <begin position="210"/>
        <end position="236"/>
    </location>
</feature>
<dbReference type="GO" id="GO:0005886">
    <property type="term" value="C:plasma membrane"/>
    <property type="evidence" value="ECO:0007669"/>
    <property type="project" value="TreeGrafter"/>
</dbReference>
<evidence type="ECO:0000256" key="1">
    <source>
        <dbReference type="SAM" id="MobiDB-lite"/>
    </source>
</evidence>
<evidence type="ECO:0000256" key="2">
    <source>
        <dbReference type="SAM" id="Phobius"/>
    </source>
</evidence>
<dbReference type="EMBL" id="ML170159">
    <property type="protein sequence ID" value="TDL27371.1"/>
    <property type="molecule type" value="Genomic_DNA"/>
</dbReference>
<feature type="region of interest" description="Disordered" evidence="1">
    <location>
        <begin position="1"/>
        <end position="20"/>
    </location>
</feature>